<feature type="domain" description="Transposase IS66 central" evidence="1">
    <location>
        <begin position="168"/>
        <end position="312"/>
    </location>
</feature>
<evidence type="ECO:0000259" key="2">
    <source>
        <dbReference type="Pfam" id="PF13005"/>
    </source>
</evidence>
<dbReference type="InterPro" id="IPR004291">
    <property type="entry name" value="Transposase_IS66_central"/>
</dbReference>
<gene>
    <name evidence="4" type="ORF">SAMN04488082_1423</name>
</gene>
<evidence type="ECO:0000313" key="4">
    <source>
        <dbReference type="EMBL" id="SFK56196.1"/>
    </source>
</evidence>
<dbReference type="RefSeq" id="WP_143075708.1">
    <property type="nucleotide sequence ID" value="NZ_FORX01000042.1"/>
</dbReference>
<organism evidence="4 5">
    <name type="scientific">Desulfomicrobium apsheronum</name>
    <dbReference type="NCBI Taxonomy" id="52560"/>
    <lineage>
        <taxon>Bacteria</taxon>
        <taxon>Pseudomonadati</taxon>
        <taxon>Thermodesulfobacteriota</taxon>
        <taxon>Desulfovibrionia</taxon>
        <taxon>Desulfovibrionales</taxon>
        <taxon>Desulfomicrobiaceae</taxon>
        <taxon>Desulfomicrobium</taxon>
    </lineage>
</organism>
<dbReference type="AlphaFoldDB" id="A0A1I4AKF9"/>
<dbReference type="InterPro" id="IPR024463">
    <property type="entry name" value="Transposase_TnpC_homeodom"/>
</dbReference>
<dbReference type="InterPro" id="IPR024474">
    <property type="entry name" value="Znf_dom_IS66"/>
</dbReference>
<feature type="domain" description="Transposase IS66 zinc-finger binding" evidence="2">
    <location>
        <begin position="106"/>
        <end position="148"/>
    </location>
</feature>
<dbReference type="PANTHER" id="PTHR33678:SF1">
    <property type="entry name" value="BLL1576 PROTEIN"/>
    <property type="match status" value="1"/>
</dbReference>
<protein>
    <submittedName>
        <fullName evidence="4">Transposase</fullName>
    </submittedName>
</protein>
<dbReference type="Pfam" id="PF13007">
    <property type="entry name" value="LZ_Tnp_IS66"/>
    <property type="match status" value="1"/>
</dbReference>
<proteinExistence type="predicted"/>
<dbReference type="Pfam" id="PF13005">
    <property type="entry name" value="zf-IS66"/>
    <property type="match status" value="1"/>
</dbReference>
<dbReference type="PANTHER" id="PTHR33678">
    <property type="entry name" value="BLL1576 PROTEIN"/>
    <property type="match status" value="1"/>
</dbReference>
<name>A0A1I4AKF9_9BACT</name>
<feature type="non-terminal residue" evidence="4">
    <location>
        <position position="315"/>
    </location>
</feature>
<evidence type="ECO:0000259" key="3">
    <source>
        <dbReference type="Pfam" id="PF13007"/>
    </source>
</evidence>
<keyword evidence="5" id="KW-1185">Reference proteome</keyword>
<dbReference type="STRING" id="52560.SAMN04488082_1423"/>
<dbReference type="NCBIfam" id="NF033517">
    <property type="entry name" value="transpos_IS66"/>
    <property type="match status" value="1"/>
</dbReference>
<dbReference type="EMBL" id="FORX01000042">
    <property type="protein sequence ID" value="SFK56196.1"/>
    <property type="molecule type" value="Genomic_DNA"/>
</dbReference>
<dbReference type="Proteomes" id="UP000198635">
    <property type="component" value="Unassembled WGS sequence"/>
</dbReference>
<reference evidence="5" key="1">
    <citation type="submission" date="2016-10" db="EMBL/GenBank/DDBJ databases">
        <authorList>
            <person name="Varghese N."/>
            <person name="Submissions S."/>
        </authorList>
    </citation>
    <scope>NUCLEOTIDE SEQUENCE [LARGE SCALE GENOMIC DNA]</scope>
    <source>
        <strain evidence="5">DSM 5918</strain>
    </source>
</reference>
<dbReference type="InterPro" id="IPR052344">
    <property type="entry name" value="Transposase-related"/>
</dbReference>
<feature type="domain" description="Transposase TnpC homeodomain" evidence="3">
    <location>
        <begin position="27"/>
        <end position="97"/>
    </location>
</feature>
<sequence length="315" mass="35158">MGDIENLPDDVGQLKHLVWDYYQQISQLQDRVALLQSALYAPKSEKSKDLFQGILPLPLVRTAEAKPVEVPVVEIPAHTRAKRGRKPLPDHLPRIDIVHDLPDDQKVCGCGACLKRIGEEVSEKLDYVPAVMQVERHIRPKYACPSCDGEEGMPVVRIAPMPPQIIPKGMATPSLLAQVVTAKFVDAMPFYRQTKQFARLGVEIPRHSMSGWAMAVAKALEPLHALFRAEIRSGPVINMDETTLQVLKEPGRPDTSTSYLWLFRGGNPDRPTVVYRYDPTRSGSVPKEYLGEYKGYIQTDGYAGYQALGESDDII</sequence>
<dbReference type="Pfam" id="PF03050">
    <property type="entry name" value="DDE_Tnp_IS66"/>
    <property type="match status" value="1"/>
</dbReference>
<evidence type="ECO:0000259" key="1">
    <source>
        <dbReference type="Pfam" id="PF03050"/>
    </source>
</evidence>
<evidence type="ECO:0000313" key="5">
    <source>
        <dbReference type="Proteomes" id="UP000198635"/>
    </source>
</evidence>
<dbReference type="OrthoDB" id="9800877at2"/>
<accession>A0A1I4AKF9</accession>